<dbReference type="InterPro" id="IPR001077">
    <property type="entry name" value="COMT_C"/>
</dbReference>
<protein>
    <recommendedName>
        <fullName evidence="8">Plant methyltransferase dimerisation domain-containing protein</fullName>
    </recommendedName>
</protein>
<keyword evidence="4" id="KW-0472">Membrane</keyword>
<evidence type="ECO:0000256" key="3">
    <source>
        <dbReference type="ARBA" id="ARBA00022691"/>
    </source>
</evidence>
<evidence type="ECO:0000256" key="4">
    <source>
        <dbReference type="SAM" id="Phobius"/>
    </source>
</evidence>
<keyword evidence="2" id="KW-0808">Transferase</keyword>
<dbReference type="Gene3D" id="1.10.10.10">
    <property type="entry name" value="Winged helix-like DNA-binding domain superfamily/Winged helix DNA-binding domain"/>
    <property type="match status" value="1"/>
</dbReference>
<dbReference type="InterPro" id="IPR016461">
    <property type="entry name" value="COMT-like"/>
</dbReference>
<dbReference type="GO" id="GO:0008757">
    <property type="term" value="F:S-adenosylmethionine-dependent methyltransferase activity"/>
    <property type="evidence" value="ECO:0007669"/>
    <property type="project" value="UniProtKB-ARBA"/>
</dbReference>
<feature type="domain" description="O-methyltransferase C-terminal" evidence="5">
    <location>
        <begin position="147"/>
        <end position="210"/>
    </location>
</feature>
<dbReference type="AlphaFoldDB" id="I3SXR5"/>
<dbReference type="Pfam" id="PF00891">
    <property type="entry name" value="Methyltransf_2"/>
    <property type="match status" value="1"/>
</dbReference>
<dbReference type="PROSITE" id="PS51683">
    <property type="entry name" value="SAM_OMT_II"/>
    <property type="match status" value="1"/>
</dbReference>
<dbReference type="Gene3D" id="3.40.50.150">
    <property type="entry name" value="Vaccinia Virus protein VP39"/>
    <property type="match status" value="1"/>
</dbReference>
<evidence type="ECO:0000259" key="6">
    <source>
        <dbReference type="Pfam" id="PF08100"/>
    </source>
</evidence>
<reference evidence="7" key="1">
    <citation type="submission" date="2012-05" db="EMBL/GenBank/DDBJ databases">
        <authorList>
            <person name="Krishnakumar V."/>
            <person name="Cheung F."/>
            <person name="Xiao Y."/>
            <person name="Chan A."/>
            <person name="Moskal W.A."/>
            <person name="Town C.D."/>
        </authorList>
    </citation>
    <scope>NUCLEOTIDE SEQUENCE</scope>
</reference>
<dbReference type="InterPro" id="IPR036390">
    <property type="entry name" value="WH_DNA-bd_sf"/>
</dbReference>
<dbReference type="Pfam" id="PF08100">
    <property type="entry name" value="Dimerisation"/>
    <property type="match status" value="1"/>
</dbReference>
<dbReference type="FunFam" id="1.10.10.10:FF:000357">
    <property type="entry name" value="Caffeic acid 3-O-methyltransferase"/>
    <property type="match status" value="1"/>
</dbReference>
<dbReference type="PANTHER" id="PTHR11746">
    <property type="entry name" value="O-METHYLTRANSFERASE"/>
    <property type="match status" value="1"/>
</dbReference>
<keyword evidence="1" id="KW-0489">Methyltransferase</keyword>
<evidence type="ECO:0000256" key="1">
    <source>
        <dbReference type="ARBA" id="ARBA00022603"/>
    </source>
</evidence>
<feature type="domain" description="O-methyltransferase dimerisation" evidence="6">
    <location>
        <begin position="29"/>
        <end position="123"/>
    </location>
</feature>
<keyword evidence="4" id="KW-1133">Transmembrane helix</keyword>
<dbReference type="GO" id="GO:0008171">
    <property type="term" value="F:O-methyltransferase activity"/>
    <property type="evidence" value="ECO:0007669"/>
    <property type="project" value="InterPro"/>
</dbReference>
<dbReference type="InterPro" id="IPR029063">
    <property type="entry name" value="SAM-dependent_MTases_sf"/>
</dbReference>
<proteinExistence type="evidence at transcript level"/>
<accession>I3SXR5</accession>
<dbReference type="GO" id="GO:0032259">
    <property type="term" value="P:methylation"/>
    <property type="evidence" value="ECO:0007669"/>
    <property type="project" value="UniProtKB-KW"/>
</dbReference>
<name>I3SXR5_LOTJA</name>
<keyword evidence="3" id="KW-0949">S-adenosyl-L-methionine</keyword>
<evidence type="ECO:0000313" key="7">
    <source>
        <dbReference type="EMBL" id="AFK45057.1"/>
    </source>
</evidence>
<dbReference type="InterPro" id="IPR012967">
    <property type="entry name" value="COMT_dimerisation"/>
</dbReference>
<dbReference type="EMBL" id="BT145263">
    <property type="protein sequence ID" value="AFK45057.1"/>
    <property type="molecule type" value="mRNA"/>
</dbReference>
<evidence type="ECO:0008006" key="8">
    <source>
        <dbReference type="Google" id="ProtNLM"/>
    </source>
</evidence>
<evidence type="ECO:0000256" key="2">
    <source>
        <dbReference type="ARBA" id="ARBA00022679"/>
    </source>
</evidence>
<dbReference type="GO" id="GO:0046983">
    <property type="term" value="F:protein dimerization activity"/>
    <property type="evidence" value="ECO:0007669"/>
    <property type="project" value="InterPro"/>
</dbReference>
<dbReference type="SUPFAM" id="SSF46785">
    <property type="entry name" value="Winged helix' DNA-binding domain"/>
    <property type="match status" value="1"/>
</dbReference>
<dbReference type="SUPFAM" id="SSF53335">
    <property type="entry name" value="S-adenosyl-L-methionine-dependent methyltransferases"/>
    <property type="match status" value="1"/>
</dbReference>
<sequence>MNSNSSEKENHVDSTNSDTLSAMVLGISVVFPAALNAAIELNLFDIISKGSSPQNGGFLSASEIASELPTQHHHPDLPNRLERVLRLLASHSLLAASTRSGEDGAGSEVRVYGVSPSGQYFVSEGNRDGYLASFTSFLCHRELFRVWQNFKEAIIDPEIDLFKRVHGTSKFDHFGKDPEMNNVFSRAMSDICSSHMNRIIEIYTGFEGISTC</sequence>
<dbReference type="InterPro" id="IPR036388">
    <property type="entry name" value="WH-like_DNA-bd_sf"/>
</dbReference>
<organism evidence="7">
    <name type="scientific">Lotus japonicus</name>
    <name type="common">Lotus corniculatus var. japonicus</name>
    <dbReference type="NCBI Taxonomy" id="34305"/>
    <lineage>
        <taxon>Eukaryota</taxon>
        <taxon>Viridiplantae</taxon>
        <taxon>Streptophyta</taxon>
        <taxon>Embryophyta</taxon>
        <taxon>Tracheophyta</taxon>
        <taxon>Spermatophyta</taxon>
        <taxon>Magnoliopsida</taxon>
        <taxon>eudicotyledons</taxon>
        <taxon>Gunneridae</taxon>
        <taxon>Pentapetalae</taxon>
        <taxon>rosids</taxon>
        <taxon>fabids</taxon>
        <taxon>Fabales</taxon>
        <taxon>Fabaceae</taxon>
        <taxon>Papilionoideae</taxon>
        <taxon>50 kb inversion clade</taxon>
        <taxon>NPAAA clade</taxon>
        <taxon>Hologalegina</taxon>
        <taxon>robinioid clade</taxon>
        <taxon>Loteae</taxon>
        <taxon>Lotus</taxon>
    </lineage>
</organism>
<keyword evidence="4" id="KW-0812">Transmembrane</keyword>
<feature type="transmembrane region" description="Helical" evidence="4">
    <location>
        <begin position="20"/>
        <end position="39"/>
    </location>
</feature>
<evidence type="ECO:0000259" key="5">
    <source>
        <dbReference type="Pfam" id="PF00891"/>
    </source>
</evidence>